<dbReference type="GO" id="GO:0022627">
    <property type="term" value="C:cytosolic small ribosomal subunit"/>
    <property type="evidence" value="ECO:0007669"/>
    <property type="project" value="TreeGrafter"/>
</dbReference>
<evidence type="ECO:0000313" key="7">
    <source>
        <dbReference type="Proteomes" id="UP000548423"/>
    </source>
</evidence>
<evidence type="ECO:0000256" key="2">
    <source>
        <dbReference type="ARBA" id="ARBA00022980"/>
    </source>
</evidence>
<dbReference type="InterPro" id="IPR003029">
    <property type="entry name" value="S1_domain"/>
</dbReference>
<dbReference type="Gene3D" id="2.40.50.140">
    <property type="entry name" value="Nucleic acid-binding proteins"/>
    <property type="match status" value="4"/>
</dbReference>
<dbReference type="CDD" id="cd04465">
    <property type="entry name" value="S1_RPS1_repeat_ec2_hs2"/>
    <property type="match status" value="1"/>
</dbReference>
<dbReference type="CDD" id="cd05687">
    <property type="entry name" value="S1_RPS1_repeat_ec1_hs1"/>
    <property type="match status" value="1"/>
</dbReference>
<dbReference type="GO" id="GO:0003735">
    <property type="term" value="F:structural constituent of ribosome"/>
    <property type="evidence" value="ECO:0007669"/>
    <property type="project" value="TreeGrafter"/>
</dbReference>
<feature type="domain" description="S1 motif" evidence="5">
    <location>
        <begin position="16"/>
        <end position="84"/>
    </location>
</feature>
<dbReference type="EMBL" id="JACCBX010000003">
    <property type="protein sequence ID" value="NYE04824.1"/>
    <property type="molecule type" value="Genomic_DNA"/>
</dbReference>
<protein>
    <submittedName>
        <fullName evidence="6">Small subunit ribosomal protein S1</fullName>
    </submittedName>
</protein>
<dbReference type="InterPro" id="IPR012340">
    <property type="entry name" value="NA-bd_OB-fold"/>
</dbReference>
<dbReference type="Pfam" id="PF00575">
    <property type="entry name" value="S1"/>
    <property type="match status" value="4"/>
</dbReference>
<dbReference type="FunFam" id="2.40.50.140:FF:000039">
    <property type="entry name" value="30S ribosomal protein S1"/>
    <property type="match status" value="1"/>
</dbReference>
<dbReference type="CDD" id="cd05688">
    <property type="entry name" value="S1_RPS1_repeat_ec3"/>
    <property type="match status" value="1"/>
</dbReference>
<dbReference type="SUPFAM" id="SSF50249">
    <property type="entry name" value="Nucleic acid-binding proteins"/>
    <property type="match status" value="4"/>
</dbReference>
<dbReference type="InterPro" id="IPR050437">
    <property type="entry name" value="Ribos_protein_bS1-like"/>
</dbReference>
<dbReference type="PRINTS" id="PR00681">
    <property type="entry name" value="RIBOSOMALS1"/>
</dbReference>
<evidence type="ECO:0000256" key="3">
    <source>
        <dbReference type="ARBA" id="ARBA00023274"/>
    </source>
</evidence>
<dbReference type="AlphaFoldDB" id="A0A852TBW2"/>
<comment type="caution">
    <text evidence="6">The sequence shown here is derived from an EMBL/GenBank/DDBJ whole genome shotgun (WGS) entry which is preliminary data.</text>
</comment>
<comment type="similarity">
    <text evidence="1">Belongs to the bacterial ribosomal protein bS1 family.</text>
</comment>
<organism evidence="6 7">
    <name type="scientific">Neobacillus niacini</name>
    <dbReference type="NCBI Taxonomy" id="86668"/>
    <lineage>
        <taxon>Bacteria</taxon>
        <taxon>Bacillati</taxon>
        <taxon>Bacillota</taxon>
        <taxon>Bacilli</taxon>
        <taxon>Bacillales</taxon>
        <taxon>Bacillaceae</taxon>
        <taxon>Neobacillus</taxon>
    </lineage>
</organism>
<dbReference type="InterPro" id="IPR035104">
    <property type="entry name" value="Ribosomal_protein_S1-like"/>
</dbReference>
<evidence type="ECO:0000259" key="5">
    <source>
        <dbReference type="PROSITE" id="PS50126"/>
    </source>
</evidence>
<feature type="domain" description="S1 motif" evidence="5">
    <location>
        <begin position="273"/>
        <end position="342"/>
    </location>
</feature>
<dbReference type="GO" id="GO:0003729">
    <property type="term" value="F:mRNA binding"/>
    <property type="evidence" value="ECO:0007669"/>
    <property type="project" value="TreeGrafter"/>
</dbReference>
<evidence type="ECO:0000256" key="4">
    <source>
        <dbReference type="ARBA" id="ARBA00025604"/>
    </source>
</evidence>
<keyword evidence="2 6" id="KW-0689">Ribosomal protein</keyword>
<dbReference type="PANTHER" id="PTHR10724">
    <property type="entry name" value="30S RIBOSOMAL PROTEIN S1"/>
    <property type="match status" value="1"/>
</dbReference>
<dbReference type="SMART" id="SM00316">
    <property type="entry name" value="S1"/>
    <property type="match status" value="4"/>
</dbReference>
<reference evidence="7" key="1">
    <citation type="submission" date="2020-07" db="EMBL/GenBank/DDBJ databases">
        <authorList>
            <person name="Partida-Martinez L."/>
            <person name="Huntemann M."/>
            <person name="Clum A."/>
            <person name="Wang J."/>
            <person name="Palaniappan K."/>
            <person name="Ritter S."/>
            <person name="Chen I.-M."/>
            <person name="Stamatis D."/>
            <person name="Reddy T."/>
            <person name="O'Malley R."/>
            <person name="Daum C."/>
            <person name="Shapiro N."/>
            <person name="Ivanova N."/>
            <person name="Kyrpides N."/>
            <person name="Woyke T."/>
        </authorList>
    </citation>
    <scope>NUCLEOTIDE SEQUENCE [LARGE SCALE GENOMIC DNA]</scope>
    <source>
        <strain evidence="7">AT2.8</strain>
    </source>
</reference>
<gene>
    <name evidence="6" type="ORF">F4694_001573</name>
</gene>
<dbReference type="Proteomes" id="UP000548423">
    <property type="component" value="Unassembled WGS sequence"/>
</dbReference>
<evidence type="ECO:0000256" key="1">
    <source>
        <dbReference type="ARBA" id="ARBA00006767"/>
    </source>
</evidence>
<keyword evidence="3" id="KW-0687">Ribonucleoprotein</keyword>
<dbReference type="GO" id="GO:0006412">
    <property type="term" value="P:translation"/>
    <property type="evidence" value="ECO:0007669"/>
    <property type="project" value="TreeGrafter"/>
</dbReference>
<dbReference type="NCBIfam" id="NF005208">
    <property type="entry name" value="PRK06676.1"/>
    <property type="match status" value="1"/>
</dbReference>
<dbReference type="PANTHER" id="PTHR10724:SF7">
    <property type="entry name" value="SMALL RIBOSOMAL SUBUNIT PROTEIN BS1C"/>
    <property type="match status" value="1"/>
</dbReference>
<sequence>MSEEMNQVEVKNYTIGDKVTGQVTKVEEKQVIVNIKDSKHDGIIPISELSSIHVEKASDVVSEGDELELEVLKVEEDALVLSKRKVDAEKAWVNLENLFNSGEVFETEVKDVVKGGLVVDLGVRGFVPASLVEAHFVEDFSDYKGKNLTFKIVELDKEKNRLILSHRAVVEEEKGKQKKNLLNSITPGSIIDGTVQRITDFGAFVDIGGIDGLVHISQLSYQHIEKPSDVVQEGQKVKVKVLNVDRDNERISLSIKETQPGPWSDIAEKAPKGSTLTGTVKRLVSYGAFVEVFPGVEGLVHISQIAHKHIGTPHEVLKEEQEVQVKVLDANEQEQRLSLSIKDLLEKDVEENFDYELPEESKGFQLGEMIGDKLKNLGK</sequence>
<name>A0A852TBW2_9BACI</name>
<evidence type="ECO:0000313" key="6">
    <source>
        <dbReference type="EMBL" id="NYE04824.1"/>
    </source>
</evidence>
<reference evidence="7" key="2">
    <citation type="submission" date="2020-08" db="EMBL/GenBank/DDBJ databases">
        <title>The Agave Microbiome: Exploring the role of microbial communities in plant adaptations to desert environments.</title>
        <authorList>
            <person name="Partida-Martinez L.P."/>
        </authorList>
    </citation>
    <scope>NUCLEOTIDE SEQUENCE [LARGE SCALE GENOMIC DNA]</scope>
    <source>
        <strain evidence="7">AT2.8</strain>
    </source>
</reference>
<accession>A0A852TBW2</accession>
<feature type="domain" description="S1 motif" evidence="5">
    <location>
        <begin position="188"/>
        <end position="256"/>
    </location>
</feature>
<feature type="domain" description="S1 motif" evidence="5">
    <location>
        <begin position="102"/>
        <end position="167"/>
    </location>
</feature>
<comment type="function">
    <text evidence="4">Binds mRNA; thus facilitating recognition of the initiation point. It is needed to translate mRNA with a short Shine-Dalgarno (SD) purine-rich sequence.</text>
</comment>
<dbReference type="FunFam" id="2.40.50.140:FF:000103">
    <property type="entry name" value="protein RRP5 homolog"/>
    <property type="match status" value="1"/>
</dbReference>
<proteinExistence type="inferred from homology"/>
<dbReference type="PROSITE" id="PS50126">
    <property type="entry name" value="S1"/>
    <property type="match status" value="4"/>
</dbReference>